<protein>
    <submittedName>
        <fullName evidence="1">Mtr2 protein</fullName>
    </submittedName>
</protein>
<keyword evidence="2" id="KW-1185">Reference proteome</keyword>
<name>A0AAV5QW64_9ASCO</name>
<dbReference type="GeneID" id="90077022"/>
<dbReference type="RefSeq" id="XP_064856029.1">
    <property type="nucleotide sequence ID" value="XM_064999957.1"/>
</dbReference>
<organism evidence="1 2">
    <name type="scientific">Saccharomycopsis crataegensis</name>
    <dbReference type="NCBI Taxonomy" id="43959"/>
    <lineage>
        <taxon>Eukaryota</taxon>
        <taxon>Fungi</taxon>
        <taxon>Dikarya</taxon>
        <taxon>Ascomycota</taxon>
        <taxon>Saccharomycotina</taxon>
        <taxon>Saccharomycetes</taxon>
        <taxon>Saccharomycopsidaceae</taxon>
        <taxon>Saccharomycopsis</taxon>
    </lineage>
</organism>
<evidence type="ECO:0000313" key="2">
    <source>
        <dbReference type="Proteomes" id="UP001360560"/>
    </source>
</evidence>
<evidence type="ECO:0000313" key="1">
    <source>
        <dbReference type="EMBL" id="GMM39034.1"/>
    </source>
</evidence>
<dbReference type="InterPro" id="IPR019488">
    <property type="entry name" value="Nucl_pore_RNA_shuttling_Mtr2"/>
</dbReference>
<dbReference type="Pfam" id="PF10429">
    <property type="entry name" value="Mtr2"/>
    <property type="match status" value="1"/>
</dbReference>
<dbReference type="EMBL" id="BTFZ01000020">
    <property type="protein sequence ID" value="GMM39034.1"/>
    <property type="molecule type" value="Genomic_DNA"/>
</dbReference>
<reference evidence="1 2" key="1">
    <citation type="journal article" date="2023" name="Elife">
        <title>Identification of key yeast species and microbe-microbe interactions impacting larval growth of Drosophila in the wild.</title>
        <authorList>
            <person name="Mure A."/>
            <person name="Sugiura Y."/>
            <person name="Maeda R."/>
            <person name="Honda K."/>
            <person name="Sakurai N."/>
            <person name="Takahashi Y."/>
            <person name="Watada M."/>
            <person name="Katoh T."/>
            <person name="Gotoh A."/>
            <person name="Gotoh Y."/>
            <person name="Taniguchi I."/>
            <person name="Nakamura K."/>
            <person name="Hayashi T."/>
            <person name="Katayama T."/>
            <person name="Uemura T."/>
            <person name="Hattori Y."/>
        </authorList>
    </citation>
    <scope>NUCLEOTIDE SEQUENCE [LARGE SCALE GENOMIC DNA]</scope>
    <source>
        <strain evidence="1 2">SC-9</strain>
    </source>
</reference>
<dbReference type="SUPFAM" id="SSF54427">
    <property type="entry name" value="NTF2-like"/>
    <property type="match status" value="1"/>
</dbReference>
<sequence length="178" mass="20059">MSSYVFSKLCDSIIASLDSKPPANSNNLMNYNPLPQLRSNNVKILINASPLTDKRQFTEYWIKLPLTQHKLQSYDYHTIPGMNMTNLVINGKVRFNENGKNKLGESAEINPMNGMIGGINNNNNNANDKQRAIWGSWFGFTMVVVIDGIINENTLNSEFINSFNYKITYIAGDSVMQV</sequence>
<comment type="caution">
    <text evidence="1">The sequence shown here is derived from an EMBL/GenBank/DDBJ whole genome shotgun (WGS) entry which is preliminary data.</text>
</comment>
<dbReference type="AlphaFoldDB" id="A0AAV5QW64"/>
<dbReference type="Proteomes" id="UP001360560">
    <property type="component" value="Unassembled WGS sequence"/>
</dbReference>
<dbReference type="Gene3D" id="3.10.450.50">
    <property type="match status" value="1"/>
</dbReference>
<accession>A0AAV5QW64</accession>
<gene>
    <name evidence="1" type="ORF">DASC09_063730</name>
</gene>
<proteinExistence type="predicted"/>
<dbReference type="InterPro" id="IPR032710">
    <property type="entry name" value="NTF2-like_dom_sf"/>
</dbReference>